<dbReference type="PANTHER" id="PTHR21562:SF122">
    <property type="entry name" value="PALMITOLEOYL-PROTEIN CARBOXYLESTERASE NOTUM"/>
    <property type="match status" value="1"/>
</dbReference>
<dbReference type="PhylomeDB" id="T1IY90"/>
<dbReference type="InterPro" id="IPR004963">
    <property type="entry name" value="PAE/NOTUM"/>
</dbReference>
<dbReference type="GO" id="GO:0016787">
    <property type="term" value="F:hydrolase activity"/>
    <property type="evidence" value="ECO:0007669"/>
    <property type="project" value="InterPro"/>
</dbReference>
<sequence length="306" mass="34391">MGWSLVVVVVLAGVLGATCKKTDEDPPTNEVNSKLESIRDSAFSLNNCRGRRNQLLRRVFLNNRSISCNDGSPAGYYIRKSNGNRRWVIYLEGGWYCFDLQSCHNRWTRLRSLMTSTLWPEIRNGGGILSSDPDENPYLWSANHVLIPYCSSDSWSGAFYPKTPDQLAFLGSEIILEVIHQLIPYGISGARKVYLVGSSAGGTGVMINLDRVAHALRRWGSTAEVRGIADSGWFLDNEPFNPIPCTDAHSCRPTEAVKKGFKFWNGQLPESCRAQHTSDEWWKCYFGYKVYPTLQSNSDFCLPMAI</sequence>
<dbReference type="InterPro" id="IPR029058">
    <property type="entry name" value="AB_hydrolase_fold"/>
</dbReference>
<feature type="chain" id="PRO_5004579723" evidence="2">
    <location>
        <begin position="20"/>
        <end position="306"/>
    </location>
</feature>
<dbReference type="Pfam" id="PF03283">
    <property type="entry name" value="PAE"/>
    <property type="match status" value="1"/>
</dbReference>
<dbReference type="SUPFAM" id="SSF53474">
    <property type="entry name" value="alpha/beta-Hydrolases"/>
    <property type="match status" value="1"/>
</dbReference>
<dbReference type="eggNOG" id="KOG4287">
    <property type="taxonomic scope" value="Eukaryota"/>
</dbReference>
<accession>T1IY90</accession>
<dbReference type="AlphaFoldDB" id="T1IY90"/>
<feature type="signal peptide" evidence="2">
    <location>
        <begin position="1"/>
        <end position="19"/>
    </location>
</feature>
<dbReference type="Proteomes" id="UP000014500">
    <property type="component" value="Unassembled WGS sequence"/>
</dbReference>
<evidence type="ECO:0000256" key="1">
    <source>
        <dbReference type="ARBA" id="ARBA00010213"/>
    </source>
</evidence>
<protein>
    <submittedName>
        <fullName evidence="3">Uncharacterized protein</fullName>
    </submittedName>
</protein>
<proteinExistence type="inferred from homology"/>
<keyword evidence="4" id="KW-1185">Reference proteome</keyword>
<name>T1IY90_STRMM</name>
<dbReference type="PANTHER" id="PTHR21562">
    <property type="entry name" value="NOTUM-RELATED"/>
    <property type="match status" value="1"/>
</dbReference>
<dbReference type="EMBL" id="AFFK01020218">
    <property type="status" value="NOT_ANNOTATED_CDS"/>
    <property type="molecule type" value="Genomic_DNA"/>
</dbReference>
<evidence type="ECO:0000313" key="4">
    <source>
        <dbReference type="Proteomes" id="UP000014500"/>
    </source>
</evidence>
<comment type="similarity">
    <text evidence="1">Belongs to the pectinacetylesterase family. Notum subfamily.</text>
</comment>
<dbReference type="EnsemblMetazoa" id="SMAR006196-RA">
    <property type="protein sequence ID" value="SMAR006196-PA"/>
    <property type="gene ID" value="SMAR006196"/>
</dbReference>
<evidence type="ECO:0000256" key="2">
    <source>
        <dbReference type="SAM" id="SignalP"/>
    </source>
</evidence>
<reference evidence="4" key="1">
    <citation type="submission" date="2011-05" db="EMBL/GenBank/DDBJ databases">
        <authorList>
            <person name="Richards S.R."/>
            <person name="Qu J."/>
            <person name="Jiang H."/>
            <person name="Jhangiani S.N."/>
            <person name="Agravi P."/>
            <person name="Goodspeed R."/>
            <person name="Gross S."/>
            <person name="Mandapat C."/>
            <person name="Jackson L."/>
            <person name="Mathew T."/>
            <person name="Pu L."/>
            <person name="Thornton R."/>
            <person name="Saada N."/>
            <person name="Wilczek-Boney K.B."/>
            <person name="Lee S."/>
            <person name="Kovar C."/>
            <person name="Wu Y."/>
            <person name="Scherer S.E."/>
            <person name="Worley K.C."/>
            <person name="Muzny D.M."/>
            <person name="Gibbs R."/>
        </authorList>
    </citation>
    <scope>NUCLEOTIDE SEQUENCE</scope>
    <source>
        <strain evidence="4">Brora</strain>
    </source>
</reference>
<dbReference type="HOGENOM" id="CLU_026533_0_0_1"/>
<reference evidence="3" key="2">
    <citation type="submission" date="2015-02" db="UniProtKB">
        <authorList>
            <consortium name="EnsemblMetazoa"/>
        </authorList>
    </citation>
    <scope>IDENTIFICATION</scope>
</reference>
<dbReference type="STRING" id="126957.T1IY90"/>
<evidence type="ECO:0000313" key="3">
    <source>
        <dbReference type="EnsemblMetazoa" id="SMAR006196-PA"/>
    </source>
</evidence>
<organism evidence="3 4">
    <name type="scientific">Strigamia maritima</name>
    <name type="common">European centipede</name>
    <name type="synonym">Geophilus maritimus</name>
    <dbReference type="NCBI Taxonomy" id="126957"/>
    <lineage>
        <taxon>Eukaryota</taxon>
        <taxon>Metazoa</taxon>
        <taxon>Ecdysozoa</taxon>
        <taxon>Arthropoda</taxon>
        <taxon>Myriapoda</taxon>
        <taxon>Chilopoda</taxon>
        <taxon>Pleurostigmophora</taxon>
        <taxon>Geophilomorpha</taxon>
        <taxon>Linotaeniidae</taxon>
        <taxon>Strigamia</taxon>
    </lineage>
</organism>
<keyword evidence="2" id="KW-0732">Signal</keyword>